<evidence type="ECO:0000313" key="3">
    <source>
        <dbReference type="Proteomes" id="UP001642409"/>
    </source>
</evidence>
<keyword evidence="3" id="KW-1185">Reference proteome</keyword>
<name>A0AA86NYR7_9EUKA</name>
<gene>
    <name evidence="1" type="ORF">HINF_LOCUS15473</name>
    <name evidence="2" type="ORF">HINF_LOCUS3282</name>
</gene>
<accession>A0AA86NYR7</accession>
<dbReference type="EMBL" id="CAXDID020000006">
    <property type="protein sequence ID" value="CAL5975338.1"/>
    <property type="molecule type" value="Genomic_DNA"/>
</dbReference>
<dbReference type="EMBL" id="CATOUU010000386">
    <property type="protein sequence ID" value="CAI9927828.1"/>
    <property type="molecule type" value="Genomic_DNA"/>
</dbReference>
<evidence type="ECO:0000313" key="2">
    <source>
        <dbReference type="EMBL" id="CAL5975338.1"/>
    </source>
</evidence>
<evidence type="ECO:0000313" key="1">
    <source>
        <dbReference type="EMBL" id="CAI9927828.1"/>
    </source>
</evidence>
<organism evidence="1">
    <name type="scientific">Hexamita inflata</name>
    <dbReference type="NCBI Taxonomy" id="28002"/>
    <lineage>
        <taxon>Eukaryota</taxon>
        <taxon>Metamonada</taxon>
        <taxon>Diplomonadida</taxon>
        <taxon>Hexamitidae</taxon>
        <taxon>Hexamitinae</taxon>
        <taxon>Hexamita</taxon>
    </lineage>
</organism>
<sequence length="215" mass="25399">MQSKPVNSVLDDRTKTKRNQLASSLNFKQTDAFFDENSFRRAQSASTTYISARDLKQKFSAQLRKNYRRPDPAPVDLVNIHTCEHHCYRSYENIDDNFVYEQYNQNVLKETRFEKLVEQHLPNLFDYQTDRSASFRQKQLIMNERIKIYYYNQNTVPRHLQKQQTTPQALASPITKDNFKFGLKTETARSKSQSVLKIKTQSGKQFGISYKFEGW</sequence>
<protein>
    <submittedName>
        <fullName evidence="2">Hypothetical_protein</fullName>
    </submittedName>
</protein>
<proteinExistence type="predicted"/>
<dbReference type="AlphaFoldDB" id="A0AA86NYR7"/>
<dbReference type="Proteomes" id="UP001642409">
    <property type="component" value="Unassembled WGS sequence"/>
</dbReference>
<reference evidence="2 3" key="2">
    <citation type="submission" date="2024-07" db="EMBL/GenBank/DDBJ databases">
        <authorList>
            <person name="Akdeniz Z."/>
        </authorList>
    </citation>
    <scope>NUCLEOTIDE SEQUENCE [LARGE SCALE GENOMIC DNA]</scope>
</reference>
<reference evidence="1" key="1">
    <citation type="submission" date="2023-06" db="EMBL/GenBank/DDBJ databases">
        <authorList>
            <person name="Kurt Z."/>
        </authorList>
    </citation>
    <scope>NUCLEOTIDE SEQUENCE</scope>
</reference>
<comment type="caution">
    <text evidence="1">The sequence shown here is derived from an EMBL/GenBank/DDBJ whole genome shotgun (WGS) entry which is preliminary data.</text>
</comment>